<evidence type="ECO:0000259" key="1">
    <source>
        <dbReference type="Pfam" id="PF12110"/>
    </source>
</evidence>
<dbReference type="Gene3D" id="1.25.40.690">
    <property type="match status" value="1"/>
</dbReference>
<dbReference type="GeneID" id="17320969"/>
<dbReference type="InterPro" id="IPR021967">
    <property type="entry name" value="Nup98_C"/>
</dbReference>
<feature type="domain" description="Nuclear pore complex protein NUP96 C-terminal" evidence="1">
    <location>
        <begin position="209"/>
        <end position="453"/>
    </location>
</feature>
<sequence>MLRVHCGTWFGSISVQEAEASDQEGGLKMPSLKDGFEFAEVADTTIAQFVEELKFCHDERGDVNALHAHVALSMLLALYKQDNDPVYVGGNTLLRRIAEWADGPAGVAFDEEGNCKAVGLRSAVLNLSLGKIEEAVAAAAEAGHLRLSLLIARALEAPKEGLREDALAQLDAYGLLHEQEESNRSSAEDSTSDAGIDWDAILKDCPYDAEVTVDERMILLMLTGQVGCVASFLGLSWYRLFIMEFFHGAGSSDLTQAERVSAAVNAIDEERISTLAPHGYGQAIDVVYHLLRLYADPTASYPLTAGVYENESVGAIYSPLDARFSWLIYQVLTAVIPQASTPNAPQMLADEFSSQLRAAGLHLWSFYVLCSGGAPAHVMRSVLMRDWPNMLNDVVEWTPAGEADSAGGMRDDEHGERGMDSNLEELAGKLDAETFLEDVLGVPKPWIAEAKAIAAHVEEDLFTECKHWTACGTENGATRAHELLSKHVFPEMIACKDGSQLEEVASVLRQLEGFKHVANWSISGGLILNYLEDTVEKRGKKRQPLSVYRAMVDRVCAYAARASTPEQVYAGSVMADEIATAERAVLFDAKGEEREEMVEFLVEDLERLPCSKSVKVRITGEYKTEMKRGQAVARRFSTAHVPYSRFVQ</sequence>
<dbReference type="AlphaFoldDB" id="R7Q7U8"/>
<reference evidence="3" key="1">
    <citation type="journal article" date="2013" name="Proc. Natl. Acad. Sci. U.S.A.">
        <title>Genome structure and metabolic features in the red seaweed Chondrus crispus shed light on evolution of the Archaeplastida.</title>
        <authorList>
            <person name="Collen J."/>
            <person name="Porcel B."/>
            <person name="Carre W."/>
            <person name="Ball S.G."/>
            <person name="Chaparro C."/>
            <person name="Tonon T."/>
            <person name="Barbeyron T."/>
            <person name="Michel G."/>
            <person name="Noel B."/>
            <person name="Valentin K."/>
            <person name="Elias M."/>
            <person name="Artiguenave F."/>
            <person name="Arun A."/>
            <person name="Aury J.M."/>
            <person name="Barbosa-Neto J.F."/>
            <person name="Bothwell J.H."/>
            <person name="Bouget F.Y."/>
            <person name="Brillet L."/>
            <person name="Cabello-Hurtado F."/>
            <person name="Capella-Gutierrez S."/>
            <person name="Charrier B."/>
            <person name="Cladiere L."/>
            <person name="Cock J.M."/>
            <person name="Coelho S.M."/>
            <person name="Colleoni C."/>
            <person name="Czjzek M."/>
            <person name="Da Silva C."/>
            <person name="Delage L."/>
            <person name="Denoeud F."/>
            <person name="Deschamps P."/>
            <person name="Dittami S.M."/>
            <person name="Gabaldon T."/>
            <person name="Gachon C.M."/>
            <person name="Groisillier A."/>
            <person name="Herve C."/>
            <person name="Jabbari K."/>
            <person name="Katinka M."/>
            <person name="Kloareg B."/>
            <person name="Kowalczyk N."/>
            <person name="Labadie K."/>
            <person name="Leblanc C."/>
            <person name="Lopez P.J."/>
            <person name="McLachlan D.H."/>
            <person name="Meslet-Cladiere L."/>
            <person name="Moustafa A."/>
            <person name="Nehr Z."/>
            <person name="Nyvall Collen P."/>
            <person name="Panaud O."/>
            <person name="Partensky F."/>
            <person name="Poulain J."/>
            <person name="Rensing S.A."/>
            <person name="Rousvoal S."/>
            <person name="Samson G."/>
            <person name="Symeonidi A."/>
            <person name="Weissenbach J."/>
            <person name="Zambounis A."/>
            <person name="Wincker P."/>
            <person name="Boyen C."/>
        </authorList>
    </citation>
    <scope>NUCLEOTIDE SEQUENCE [LARGE SCALE GENOMIC DNA]</scope>
    <source>
        <strain evidence="3">cv. Stackhouse</strain>
    </source>
</reference>
<protein>
    <recommendedName>
        <fullName evidence="1">Nuclear pore complex protein NUP96 C-terminal domain-containing protein</fullName>
    </recommendedName>
</protein>
<organism evidence="2 3">
    <name type="scientific">Chondrus crispus</name>
    <name type="common">Carrageen Irish moss</name>
    <name type="synonym">Polymorpha crispa</name>
    <dbReference type="NCBI Taxonomy" id="2769"/>
    <lineage>
        <taxon>Eukaryota</taxon>
        <taxon>Rhodophyta</taxon>
        <taxon>Florideophyceae</taxon>
        <taxon>Rhodymeniophycidae</taxon>
        <taxon>Gigartinales</taxon>
        <taxon>Gigartinaceae</taxon>
        <taxon>Chondrus</taxon>
    </lineage>
</organism>
<proteinExistence type="predicted"/>
<keyword evidence="3" id="KW-1185">Reference proteome</keyword>
<dbReference type="Gramene" id="CDF33451">
    <property type="protein sequence ID" value="CDF33451"/>
    <property type="gene ID" value="CHC_T00002245001"/>
</dbReference>
<dbReference type="OrthoDB" id="3797628at2759"/>
<gene>
    <name evidence="2" type="ORF">CHC_T00002245001</name>
</gene>
<evidence type="ECO:0000313" key="3">
    <source>
        <dbReference type="Proteomes" id="UP000012073"/>
    </source>
</evidence>
<name>R7Q7U8_CHOCR</name>
<dbReference type="Proteomes" id="UP000012073">
    <property type="component" value="Unassembled WGS sequence"/>
</dbReference>
<evidence type="ECO:0000313" key="2">
    <source>
        <dbReference type="EMBL" id="CDF33451.1"/>
    </source>
</evidence>
<dbReference type="Pfam" id="PF12110">
    <property type="entry name" value="Nup96"/>
    <property type="match status" value="1"/>
</dbReference>
<dbReference type="STRING" id="2769.R7Q7U8"/>
<dbReference type="EMBL" id="HG001646">
    <property type="protein sequence ID" value="CDF33451.1"/>
    <property type="molecule type" value="Genomic_DNA"/>
</dbReference>
<accession>R7Q7U8</accession>
<dbReference type="KEGG" id="ccp:CHC_T00002245001"/>
<dbReference type="RefSeq" id="XP_005713254.1">
    <property type="nucleotide sequence ID" value="XM_005713197.1"/>
</dbReference>